<dbReference type="InterPro" id="IPR007197">
    <property type="entry name" value="rSAM"/>
</dbReference>
<evidence type="ECO:0000256" key="1">
    <source>
        <dbReference type="ARBA" id="ARBA00004496"/>
    </source>
</evidence>
<evidence type="ECO:0000256" key="9">
    <source>
        <dbReference type="ARBA" id="ARBA00023002"/>
    </source>
</evidence>
<comment type="catalytic activity">
    <reaction evidence="14 15">
        <text>coproporphyrinogen III + 2 S-adenosyl-L-methionine = protoporphyrinogen IX + 2 5'-deoxyadenosine + 2 L-methionine + 2 CO2</text>
        <dbReference type="Rhea" id="RHEA:15425"/>
        <dbReference type="ChEBI" id="CHEBI:16526"/>
        <dbReference type="ChEBI" id="CHEBI:17319"/>
        <dbReference type="ChEBI" id="CHEBI:57307"/>
        <dbReference type="ChEBI" id="CHEBI:57309"/>
        <dbReference type="ChEBI" id="CHEBI:57844"/>
        <dbReference type="ChEBI" id="CHEBI:59789"/>
        <dbReference type="EC" id="1.3.98.3"/>
    </reaction>
</comment>
<dbReference type="InterPro" id="IPR004558">
    <property type="entry name" value="Coprogen_oxidase_HemN"/>
</dbReference>
<comment type="cofactor">
    <cofactor evidence="15">
        <name>[4Fe-4S] cluster</name>
        <dbReference type="ChEBI" id="CHEBI:49883"/>
    </cofactor>
    <text evidence="15">Binds 1 [4Fe-4S] cluster. The cluster is coordinated with 3 cysteines and an exchangeable S-adenosyl-L-methionine.</text>
</comment>
<comment type="caution">
    <text evidence="17">The sequence shown here is derived from an EMBL/GenBank/DDBJ whole genome shotgun (WGS) entry which is preliminary data.</text>
</comment>
<dbReference type="PIRSF" id="PIRSF000167">
    <property type="entry name" value="HemN"/>
    <property type="match status" value="1"/>
</dbReference>
<dbReference type="PANTHER" id="PTHR13932">
    <property type="entry name" value="COPROPORPHYRINIGEN III OXIDASE"/>
    <property type="match status" value="1"/>
</dbReference>
<dbReference type="NCBIfam" id="TIGR00538">
    <property type="entry name" value="hemN"/>
    <property type="match status" value="1"/>
</dbReference>
<keyword evidence="11 15" id="KW-0411">Iron-sulfur</keyword>
<evidence type="ECO:0000256" key="10">
    <source>
        <dbReference type="ARBA" id="ARBA00023004"/>
    </source>
</evidence>
<dbReference type="InterPro" id="IPR023404">
    <property type="entry name" value="rSAM_horseshoe"/>
</dbReference>
<dbReference type="PROSITE" id="PS51918">
    <property type="entry name" value="RADICAL_SAM"/>
    <property type="match status" value="1"/>
</dbReference>
<dbReference type="Gene3D" id="1.10.10.920">
    <property type="match status" value="1"/>
</dbReference>
<keyword evidence="10 15" id="KW-0408">Iron</keyword>
<keyword evidence="18" id="KW-1185">Reference proteome</keyword>
<evidence type="ECO:0000256" key="13">
    <source>
        <dbReference type="ARBA" id="ARBA00024295"/>
    </source>
</evidence>
<keyword evidence="12 15" id="KW-0627">Porphyrin biosynthesis</keyword>
<dbReference type="GO" id="GO:0051989">
    <property type="term" value="F:coproporphyrinogen dehydrogenase activity"/>
    <property type="evidence" value="ECO:0007669"/>
    <property type="project" value="UniProtKB-EC"/>
</dbReference>
<dbReference type="Pfam" id="PF04055">
    <property type="entry name" value="Radical_SAM"/>
    <property type="match status" value="1"/>
</dbReference>
<dbReference type="EC" id="1.3.98.3" evidence="15"/>
<evidence type="ECO:0000256" key="5">
    <source>
        <dbReference type="ARBA" id="ARBA00022485"/>
    </source>
</evidence>
<evidence type="ECO:0000256" key="12">
    <source>
        <dbReference type="ARBA" id="ARBA00023244"/>
    </source>
</evidence>
<keyword evidence="9 15" id="KW-0560">Oxidoreductase</keyword>
<evidence type="ECO:0000256" key="6">
    <source>
        <dbReference type="ARBA" id="ARBA00022490"/>
    </source>
</evidence>
<gene>
    <name evidence="17" type="primary">hemN</name>
    <name evidence="17" type="ORF">ACFOGJ_17250</name>
</gene>
<dbReference type="InterPro" id="IPR058240">
    <property type="entry name" value="rSAM_sf"/>
</dbReference>
<name>A0ABV7L319_9PROT</name>
<organism evidence="17 18">
    <name type="scientific">Marinibaculum pumilum</name>
    <dbReference type="NCBI Taxonomy" id="1766165"/>
    <lineage>
        <taxon>Bacteria</taxon>
        <taxon>Pseudomonadati</taxon>
        <taxon>Pseudomonadota</taxon>
        <taxon>Alphaproteobacteria</taxon>
        <taxon>Rhodospirillales</taxon>
        <taxon>Rhodospirillaceae</taxon>
        <taxon>Marinibaculum</taxon>
    </lineage>
</organism>
<evidence type="ECO:0000259" key="16">
    <source>
        <dbReference type="PROSITE" id="PS51918"/>
    </source>
</evidence>
<keyword evidence="7 15" id="KW-0949">S-adenosyl-L-methionine</keyword>
<evidence type="ECO:0000256" key="4">
    <source>
        <dbReference type="ARBA" id="ARBA00011245"/>
    </source>
</evidence>
<keyword evidence="8 15" id="KW-0479">Metal-binding</keyword>
<dbReference type="RefSeq" id="WP_379902724.1">
    <property type="nucleotide sequence ID" value="NZ_JBHRTR010000029.1"/>
</dbReference>
<dbReference type="InterPro" id="IPR010723">
    <property type="entry name" value="HemN_C"/>
</dbReference>
<dbReference type="SFLD" id="SFLDS00029">
    <property type="entry name" value="Radical_SAM"/>
    <property type="match status" value="1"/>
</dbReference>
<evidence type="ECO:0000256" key="7">
    <source>
        <dbReference type="ARBA" id="ARBA00022691"/>
    </source>
</evidence>
<feature type="domain" description="Radical SAM core" evidence="16">
    <location>
        <begin position="42"/>
        <end position="279"/>
    </location>
</feature>
<evidence type="ECO:0000313" key="17">
    <source>
        <dbReference type="EMBL" id="MFC3228995.1"/>
    </source>
</evidence>
<protein>
    <recommendedName>
        <fullName evidence="15">Coproporphyrinogen-III oxidase</fullName>
        <ecNumber evidence="15">1.3.98.3</ecNumber>
    </recommendedName>
</protein>
<dbReference type="InterPro" id="IPR034505">
    <property type="entry name" value="Coproporphyrinogen-III_oxidase"/>
</dbReference>
<evidence type="ECO:0000256" key="3">
    <source>
        <dbReference type="ARBA" id="ARBA00005493"/>
    </source>
</evidence>
<keyword evidence="5 15" id="KW-0004">4Fe-4S</keyword>
<dbReference type="SUPFAM" id="SSF102114">
    <property type="entry name" value="Radical SAM enzymes"/>
    <property type="match status" value="1"/>
</dbReference>
<accession>A0ABV7L319</accession>
<proteinExistence type="inferred from homology"/>
<dbReference type="Gene3D" id="3.80.30.20">
    <property type="entry name" value="tm_1862 like domain"/>
    <property type="match status" value="1"/>
</dbReference>
<evidence type="ECO:0000256" key="8">
    <source>
        <dbReference type="ARBA" id="ARBA00022723"/>
    </source>
</evidence>
<dbReference type="PANTHER" id="PTHR13932:SF6">
    <property type="entry name" value="OXYGEN-INDEPENDENT COPROPORPHYRINOGEN III OXIDASE"/>
    <property type="match status" value="1"/>
</dbReference>
<dbReference type="SMART" id="SM00729">
    <property type="entry name" value="Elp3"/>
    <property type="match status" value="1"/>
</dbReference>
<sequence>MRTDLAARYGDERLPRYTSYPTAPHFSAAIGYRDYAEWLEELEEGLTGSLYFHVPFCRAMCWYCGCNTTVARRDGPVLDFLYQLRGEVALIADRLPRRLAVQHVHFGGGTPTILPADEFKWFVDLLRTRFDLADKAEIAIEIDPRSLSKEMAGVLGAAGVTRASLGVQCFDPAVQAAINRRQSVAQTVIAADRLWAAGVTALNVDLLYGLPQQTVAACVETVRACLPLQPSRFSVFGYAHVPGFKKHQQKIRSADLPDGPVRHAQAEAIAAVLQEAGYRRIGMDHFALPADPMARAHEAGLLRRNFQGYTTDDADALLGFGPSAIGRLPQGYVQNDPVRGRYARRIGAGLPATARGIRISREDRCRAVVIERLMCDFEVDLGQVCRAHGTRADTLLRAADRLPALQADGVVRLQGDRISIPPEARFLVRNVAAAFDSHLAAAAGRHSRAV</sequence>
<comment type="subcellular location">
    <subcellularLocation>
        <location evidence="1 15">Cytoplasm</location>
    </subcellularLocation>
</comment>
<dbReference type="EMBL" id="JBHRTR010000029">
    <property type="protein sequence ID" value="MFC3228995.1"/>
    <property type="molecule type" value="Genomic_DNA"/>
</dbReference>
<dbReference type="Proteomes" id="UP001595528">
    <property type="component" value="Unassembled WGS sequence"/>
</dbReference>
<comment type="pathway">
    <text evidence="2 15">Porphyrin-containing compound metabolism; protoporphyrin-IX biosynthesis; protoporphyrinogen-IX from coproporphyrinogen-III (AdoMet route): step 1/1.</text>
</comment>
<keyword evidence="6 15" id="KW-0963">Cytoplasm</keyword>
<dbReference type="SFLD" id="SFLDG01065">
    <property type="entry name" value="anaerobic_coproporphyrinogen-I"/>
    <property type="match status" value="1"/>
</dbReference>
<dbReference type="Pfam" id="PF06969">
    <property type="entry name" value="HemN_C"/>
    <property type="match status" value="1"/>
</dbReference>
<dbReference type="InterPro" id="IPR006638">
    <property type="entry name" value="Elp3/MiaA/NifB-like_rSAM"/>
</dbReference>
<evidence type="ECO:0000313" key="18">
    <source>
        <dbReference type="Proteomes" id="UP001595528"/>
    </source>
</evidence>
<evidence type="ECO:0000256" key="15">
    <source>
        <dbReference type="PIRNR" id="PIRNR000167"/>
    </source>
</evidence>
<dbReference type="CDD" id="cd01335">
    <property type="entry name" value="Radical_SAM"/>
    <property type="match status" value="1"/>
</dbReference>
<evidence type="ECO:0000256" key="14">
    <source>
        <dbReference type="ARBA" id="ARBA00048321"/>
    </source>
</evidence>
<reference evidence="18" key="1">
    <citation type="journal article" date="2019" name="Int. J. Syst. Evol. Microbiol.">
        <title>The Global Catalogue of Microorganisms (GCM) 10K type strain sequencing project: providing services to taxonomists for standard genome sequencing and annotation.</title>
        <authorList>
            <consortium name="The Broad Institute Genomics Platform"/>
            <consortium name="The Broad Institute Genome Sequencing Center for Infectious Disease"/>
            <person name="Wu L."/>
            <person name="Ma J."/>
        </authorList>
    </citation>
    <scope>NUCLEOTIDE SEQUENCE [LARGE SCALE GENOMIC DNA]</scope>
    <source>
        <strain evidence="18">KCTC 42964</strain>
    </source>
</reference>
<comment type="function">
    <text evidence="13">Involved in the heme biosynthesis. Catalyzes the anaerobic oxidative decarboxylation of propionate groups of rings A and B of coproporphyrinogen III to yield the vinyl groups in protoporphyrinogen IX.</text>
</comment>
<comment type="subunit">
    <text evidence="4">Monomer.</text>
</comment>
<evidence type="ECO:0000256" key="2">
    <source>
        <dbReference type="ARBA" id="ARBA00004785"/>
    </source>
</evidence>
<evidence type="ECO:0000256" key="11">
    <source>
        <dbReference type="ARBA" id="ARBA00023014"/>
    </source>
</evidence>
<comment type="similarity">
    <text evidence="3 15">Belongs to the anaerobic coproporphyrinogen-III oxidase family.</text>
</comment>